<sequence>MAAKSFTLISSAVLAMSSLATAAPQPRDTALSLTAQVSLADSAIQRYSILSDDKDFVYNFNESTALFADRSSFPALAGLGGSMAFADFPPCSIGFLHLHPRATELFVVVSGHVTTEMIPEAGVVDASGNPRVIKTDLHPREMTIFPPGSFHTQLNPECEPAVVVTSFTSEDPGAGAIVGQVFSLTDDVIESAFGQSVNSQDIDRIRQALPKTMSTNVDACLAKCGLKKRAH</sequence>
<comment type="similarity">
    <text evidence="2">Belongs to the germin family.</text>
</comment>
<keyword evidence="6" id="KW-0732">Signal</keyword>
<evidence type="ECO:0000256" key="1">
    <source>
        <dbReference type="ARBA" id="ARBA00004613"/>
    </source>
</evidence>
<dbReference type="InterPro" id="IPR014710">
    <property type="entry name" value="RmlC-like_jellyroll"/>
</dbReference>
<dbReference type="PRINTS" id="PR00325">
    <property type="entry name" value="GERMIN"/>
</dbReference>
<proteinExistence type="inferred from homology"/>
<dbReference type="InterPro" id="IPR006045">
    <property type="entry name" value="Cupin_1"/>
</dbReference>
<organism evidence="8 9">
    <name type="scientific">Trichoderma cornu-damae</name>
    <dbReference type="NCBI Taxonomy" id="654480"/>
    <lineage>
        <taxon>Eukaryota</taxon>
        <taxon>Fungi</taxon>
        <taxon>Dikarya</taxon>
        <taxon>Ascomycota</taxon>
        <taxon>Pezizomycotina</taxon>
        <taxon>Sordariomycetes</taxon>
        <taxon>Hypocreomycetidae</taxon>
        <taxon>Hypocreales</taxon>
        <taxon>Hypocreaceae</taxon>
        <taxon>Trichoderma</taxon>
    </lineage>
</organism>
<dbReference type="EMBL" id="JAIWOZ010000003">
    <property type="protein sequence ID" value="KAH6608275.1"/>
    <property type="molecule type" value="Genomic_DNA"/>
</dbReference>
<evidence type="ECO:0000256" key="6">
    <source>
        <dbReference type="SAM" id="SignalP"/>
    </source>
</evidence>
<keyword evidence="3" id="KW-0964">Secreted</keyword>
<dbReference type="InterPro" id="IPR001929">
    <property type="entry name" value="Germin"/>
</dbReference>
<feature type="domain" description="Cupin type-1" evidence="7">
    <location>
        <begin position="47"/>
        <end position="203"/>
    </location>
</feature>
<dbReference type="Gene3D" id="2.60.120.10">
    <property type="entry name" value="Jelly Rolls"/>
    <property type="match status" value="1"/>
</dbReference>
<reference evidence="8" key="1">
    <citation type="submission" date="2021-08" db="EMBL/GenBank/DDBJ databases">
        <title>Chromosome-Level Trichoderma cornu-damae using Hi-C Data.</title>
        <authorList>
            <person name="Kim C.S."/>
        </authorList>
    </citation>
    <scope>NUCLEOTIDE SEQUENCE</scope>
    <source>
        <strain evidence="8">KA19-0412C</strain>
    </source>
</reference>
<dbReference type="CDD" id="cd02241">
    <property type="entry name" value="cupin_OxOx"/>
    <property type="match status" value="1"/>
</dbReference>
<evidence type="ECO:0000256" key="5">
    <source>
        <dbReference type="ARBA" id="ARBA00023211"/>
    </source>
</evidence>
<evidence type="ECO:0000313" key="9">
    <source>
        <dbReference type="Proteomes" id="UP000827724"/>
    </source>
</evidence>
<accession>A0A9P8QMV1</accession>
<keyword evidence="9" id="KW-1185">Reference proteome</keyword>
<dbReference type="InterPro" id="IPR011051">
    <property type="entry name" value="RmlC_Cupin_sf"/>
</dbReference>
<comment type="caution">
    <text evidence="8">The sequence shown here is derived from an EMBL/GenBank/DDBJ whole genome shotgun (WGS) entry which is preliminary data.</text>
</comment>
<dbReference type="OrthoDB" id="1921208at2759"/>
<evidence type="ECO:0000313" key="8">
    <source>
        <dbReference type="EMBL" id="KAH6608275.1"/>
    </source>
</evidence>
<feature type="signal peptide" evidence="6">
    <location>
        <begin position="1"/>
        <end position="22"/>
    </location>
</feature>
<dbReference type="Proteomes" id="UP000827724">
    <property type="component" value="Unassembled WGS sequence"/>
</dbReference>
<keyword evidence="4" id="KW-0479">Metal-binding</keyword>
<gene>
    <name evidence="8" type="ORF">Trco_004588</name>
</gene>
<dbReference type="GO" id="GO:0005576">
    <property type="term" value="C:extracellular region"/>
    <property type="evidence" value="ECO:0007669"/>
    <property type="project" value="UniProtKB-SubCell"/>
</dbReference>
<dbReference type="PANTHER" id="PTHR31238">
    <property type="entry name" value="GERMIN-LIKE PROTEIN SUBFAMILY 3 MEMBER 3"/>
    <property type="match status" value="1"/>
</dbReference>
<evidence type="ECO:0000256" key="2">
    <source>
        <dbReference type="ARBA" id="ARBA00007456"/>
    </source>
</evidence>
<dbReference type="SUPFAM" id="SSF51182">
    <property type="entry name" value="RmlC-like cupins"/>
    <property type="match status" value="1"/>
</dbReference>
<evidence type="ECO:0000259" key="7">
    <source>
        <dbReference type="SMART" id="SM00835"/>
    </source>
</evidence>
<feature type="chain" id="PRO_5040146602" description="Cupin type-1 domain-containing protein" evidence="6">
    <location>
        <begin position="23"/>
        <end position="231"/>
    </location>
</feature>
<evidence type="ECO:0000256" key="4">
    <source>
        <dbReference type="ARBA" id="ARBA00022723"/>
    </source>
</evidence>
<dbReference type="GO" id="GO:0030145">
    <property type="term" value="F:manganese ion binding"/>
    <property type="evidence" value="ECO:0007669"/>
    <property type="project" value="InterPro"/>
</dbReference>
<dbReference type="SMART" id="SM00835">
    <property type="entry name" value="Cupin_1"/>
    <property type="match status" value="1"/>
</dbReference>
<comment type="subcellular location">
    <subcellularLocation>
        <location evidence="1">Secreted</location>
    </subcellularLocation>
</comment>
<evidence type="ECO:0000256" key="3">
    <source>
        <dbReference type="ARBA" id="ARBA00022525"/>
    </source>
</evidence>
<dbReference type="Pfam" id="PF00190">
    <property type="entry name" value="Cupin_1"/>
    <property type="match status" value="1"/>
</dbReference>
<keyword evidence="5" id="KW-0464">Manganese</keyword>
<protein>
    <recommendedName>
        <fullName evidence="7">Cupin type-1 domain-containing protein</fullName>
    </recommendedName>
</protein>
<name>A0A9P8QMV1_9HYPO</name>
<dbReference type="AlphaFoldDB" id="A0A9P8QMV1"/>